<dbReference type="InterPro" id="IPR050488">
    <property type="entry name" value="Ig_Fc_receptor"/>
</dbReference>
<keyword evidence="3" id="KW-0472">Membrane</keyword>
<feature type="domain" description="Ig-like" evidence="5">
    <location>
        <begin position="121"/>
        <end position="200"/>
    </location>
</feature>
<name>A0A3Q1H5A2_ANATE</name>
<keyword evidence="2" id="KW-1015">Disulfide bond</keyword>
<reference evidence="6" key="2">
    <citation type="submission" date="2025-08" db="UniProtKB">
        <authorList>
            <consortium name="Ensembl"/>
        </authorList>
    </citation>
    <scope>IDENTIFICATION</scope>
</reference>
<feature type="transmembrane region" description="Helical" evidence="3">
    <location>
        <begin position="228"/>
        <end position="246"/>
    </location>
</feature>
<dbReference type="GO" id="GO:0004888">
    <property type="term" value="F:transmembrane signaling receptor activity"/>
    <property type="evidence" value="ECO:0007669"/>
    <property type="project" value="TreeGrafter"/>
</dbReference>
<dbReference type="InterPro" id="IPR003599">
    <property type="entry name" value="Ig_sub"/>
</dbReference>
<dbReference type="Proteomes" id="UP000265040">
    <property type="component" value="Chromosome 18"/>
</dbReference>
<dbReference type="GO" id="GO:0007166">
    <property type="term" value="P:cell surface receptor signaling pathway"/>
    <property type="evidence" value="ECO:0007669"/>
    <property type="project" value="TreeGrafter"/>
</dbReference>
<dbReference type="Ensembl" id="ENSATET00000000013.3">
    <property type="protein sequence ID" value="ENSATEP00000000013.2"/>
    <property type="gene ID" value="ENSATEG00000000010.3"/>
</dbReference>
<keyword evidence="3" id="KW-0812">Transmembrane</keyword>
<dbReference type="InterPro" id="IPR013783">
    <property type="entry name" value="Ig-like_fold"/>
</dbReference>
<dbReference type="GeneTree" id="ENSGT00940000163711"/>
<proteinExistence type="predicted"/>
<feature type="signal peptide" evidence="4">
    <location>
        <begin position="1"/>
        <end position="23"/>
    </location>
</feature>
<dbReference type="PANTHER" id="PTHR11481:SF64">
    <property type="entry name" value="FC RECEPTOR-LIKE PROTEIN 4"/>
    <property type="match status" value="1"/>
</dbReference>
<dbReference type="STRING" id="64144.ENSATEP00000000013"/>
<evidence type="ECO:0000256" key="4">
    <source>
        <dbReference type="SAM" id="SignalP"/>
    </source>
</evidence>
<dbReference type="RefSeq" id="XP_033182499.1">
    <property type="nucleotide sequence ID" value="XM_033326608.1"/>
</dbReference>
<evidence type="ECO:0000256" key="1">
    <source>
        <dbReference type="ARBA" id="ARBA00022729"/>
    </source>
</evidence>
<dbReference type="OrthoDB" id="6151406at2759"/>
<dbReference type="GeneID" id="113168318"/>
<dbReference type="AlphaFoldDB" id="A0A3Q1H5A2"/>
<reference evidence="6" key="1">
    <citation type="submission" date="2021-04" db="EMBL/GenBank/DDBJ databases">
        <authorList>
            <consortium name="Wellcome Sanger Institute Data Sharing"/>
        </authorList>
    </citation>
    <scope>NUCLEOTIDE SEQUENCE [LARGE SCALE GENOMIC DNA]</scope>
</reference>
<dbReference type="PANTHER" id="PTHR11481">
    <property type="entry name" value="IMMUNOGLOBULIN FC RECEPTOR"/>
    <property type="match status" value="1"/>
</dbReference>
<dbReference type="PROSITE" id="PS50835">
    <property type="entry name" value="IG_LIKE"/>
    <property type="match status" value="1"/>
</dbReference>
<feature type="chain" id="PRO_5030079334" description="Ig-like domain-containing protein" evidence="4">
    <location>
        <begin position="24"/>
        <end position="261"/>
    </location>
</feature>
<evidence type="ECO:0000259" key="5">
    <source>
        <dbReference type="PROSITE" id="PS50835"/>
    </source>
</evidence>
<keyword evidence="1 4" id="KW-0732">Signal</keyword>
<dbReference type="InterPro" id="IPR036179">
    <property type="entry name" value="Ig-like_dom_sf"/>
</dbReference>
<dbReference type="Pfam" id="PF13895">
    <property type="entry name" value="Ig_2"/>
    <property type="match status" value="1"/>
</dbReference>
<dbReference type="InterPro" id="IPR007110">
    <property type="entry name" value="Ig-like_dom"/>
</dbReference>
<evidence type="ECO:0000313" key="6">
    <source>
        <dbReference type="Ensembl" id="ENSATEP00000000013.2"/>
    </source>
</evidence>
<organism evidence="6 7">
    <name type="scientific">Anabas testudineus</name>
    <name type="common">Climbing perch</name>
    <name type="synonym">Anthias testudineus</name>
    <dbReference type="NCBI Taxonomy" id="64144"/>
    <lineage>
        <taxon>Eukaryota</taxon>
        <taxon>Metazoa</taxon>
        <taxon>Chordata</taxon>
        <taxon>Craniata</taxon>
        <taxon>Vertebrata</taxon>
        <taxon>Euteleostomi</taxon>
        <taxon>Actinopterygii</taxon>
        <taxon>Neopterygii</taxon>
        <taxon>Teleostei</taxon>
        <taxon>Neoteleostei</taxon>
        <taxon>Acanthomorphata</taxon>
        <taxon>Anabantaria</taxon>
        <taxon>Anabantiformes</taxon>
        <taxon>Anabantoidei</taxon>
        <taxon>Anabantidae</taxon>
        <taxon>Anabas</taxon>
    </lineage>
</organism>
<evidence type="ECO:0000256" key="3">
    <source>
        <dbReference type="SAM" id="Phobius"/>
    </source>
</evidence>
<dbReference type="SMART" id="SM00409">
    <property type="entry name" value="IG"/>
    <property type="match status" value="2"/>
</dbReference>
<keyword evidence="7" id="KW-1185">Reference proteome</keyword>
<dbReference type="GO" id="GO:0009897">
    <property type="term" value="C:external side of plasma membrane"/>
    <property type="evidence" value="ECO:0007669"/>
    <property type="project" value="TreeGrafter"/>
</dbReference>
<dbReference type="Gene3D" id="2.60.40.10">
    <property type="entry name" value="Immunoglobulins"/>
    <property type="match status" value="2"/>
</dbReference>
<reference evidence="6" key="3">
    <citation type="submission" date="2025-09" db="UniProtKB">
        <authorList>
            <consortium name="Ensembl"/>
        </authorList>
    </citation>
    <scope>IDENTIFICATION</scope>
</reference>
<dbReference type="GO" id="GO:0006955">
    <property type="term" value="P:immune response"/>
    <property type="evidence" value="ECO:0007669"/>
    <property type="project" value="TreeGrafter"/>
</dbReference>
<keyword evidence="3" id="KW-1133">Transmembrane helix</keyword>
<evidence type="ECO:0000313" key="7">
    <source>
        <dbReference type="Proteomes" id="UP000265040"/>
    </source>
</evidence>
<dbReference type="SUPFAM" id="SSF48726">
    <property type="entry name" value="Immunoglobulin"/>
    <property type="match status" value="2"/>
</dbReference>
<accession>A0A3Q1H5A2</accession>
<evidence type="ECO:0000256" key="2">
    <source>
        <dbReference type="ARBA" id="ARBA00023157"/>
    </source>
</evidence>
<sequence length="261" mass="29202">MEVTAVFFTLAMLVFILPEKTFQSHNQTNQNDAFLLRITPDRMQHFEYESVSFLCESIDNSTQLKGIRNSKEFVPLCNSKRLLTGLSCTIDKTYQGDSGEYWCETNEGEKSNTVNITVTGGSVILESPALPVIEGESVTLGCSRKTNSTNLAVFYKNDVFLQVTAEDTMIINNFSKSDEGIYKCSFSDVGTSPGSWLVLTGNITFFTFTPPYEDSIYDDSNSPSVLDLLRFAFTIFMAVVVLLLGMSRLKILALKMWRACH</sequence>
<protein>
    <recommendedName>
        <fullName evidence="5">Ig-like domain-containing protein</fullName>
    </recommendedName>
</protein>